<dbReference type="AlphaFoldDB" id="A0AAJ2GWD4"/>
<sequence>IPSYRWREDFIFAGDGSSSFAKAHHNLKAAGSNPAPATKQIARLVRAFCLVTGRGVNASSGARKAAKPTMRDRKLQITNQKPTFPHQ</sequence>
<protein>
    <submittedName>
        <fullName evidence="2">Uncharacterized protein</fullName>
    </submittedName>
</protein>
<reference evidence="2" key="1">
    <citation type="submission" date="2023-04" db="EMBL/GenBank/DDBJ databases">
        <title>Genomic characterization of faba bean (Vicia faba) microsymbionts in Mexican soils.</title>
        <authorList>
            <person name="Rivera Orduna F.N."/>
            <person name="Guevara-Luna J."/>
            <person name="Yan J."/>
            <person name="Arroyo-Herrera I."/>
            <person name="Li Y."/>
            <person name="Vasquez-Murrieta M.S."/>
            <person name="Wang E.T."/>
        </authorList>
    </citation>
    <scope>NUCLEOTIDE SEQUENCE</scope>
    <source>
        <strain evidence="2">CH26</strain>
    </source>
</reference>
<dbReference type="EMBL" id="JAVLSF010000035">
    <property type="protein sequence ID" value="MDR9777140.1"/>
    <property type="molecule type" value="Genomic_DNA"/>
</dbReference>
<name>A0AAJ2GWD4_9HYPH</name>
<evidence type="ECO:0000256" key="1">
    <source>
        <dbReference type="SAM" id="MobiDB-lite"/>
    </source>
</evidence>
<accession>A0AAJ2GWD4</accession>
<comment type="caution">
    <text evidence="2">The sequence shown here is derived from an EMBL/GenBank/DDBJ whole genome shotgun (WGS) entry which is preliminary data.</text>
</comment>
<dbReference type="RefSeq" id="WP_310857354.1">
    <property type="nucleotide sequence ID" value="NZ_JAVLSD010000035.1"/>
</dbReference>
<feature type="non-terminal residue" evidence="2">
    <location>
        <position position="1"/>
    </location>
</feature>
<feature type="compositionally biased region" description="Polar residues" evidence="1">
    <location>
        <begin position="76"/>
        <end position="87"/>
    </location>
</feature>
<evidence type="ECO:0000313" key="3">
    <source>
        <dbReference type="Proteomes" id="UP001268610"/>
    </source>
</evidence>
<feature type="region of interest" description="Disordered" evidence="1">
    <location>
        <begin position="59"/>
        <end position="87"/>
    </location>
</feature>
<organism evidence="2 3">
    <name type="scientific">Rhizobium hidalgonense</name>
    <dbReference type="NCBI Taxonomy" id="1538159"/>
    <lineage>
        <taxon>Bacteria</taxon>
        <taxon>Pseudomonadati</taxon>
        <taxon>Pseudomonadota</taxon>
        <taxon>Alphaproteobacteria</taxon>
        <taxon>Hyphomicrobiales</taxon>
        <taxon>Rhizobiaceae</taxon>
        <taxon>Rhizobium/Agrobacterium group</taxon>
        <taxon>Rhizobium</taxon>
    </lineage>
</organism>
<dbReference type="Proteomes" id="UP001268610">
    <property type="component" value="Unassembled WGS sequence"/>
</dbReference>
<evidence type="ECO:0000313" key="2">
    <source>
        <dbReference type="EMBL" id="MDR9777140.1"/>
    </source>
</evidence>
<proteinExistence type="predicted"/>
<gene>
    <name evidence="2" type="ORF">RJJ65_31790</name>
</gene>